<accession>A0A6J4R3D8</accession>
<evidence type="ECO:0000256" key="1">
    <source>
        <dbReference type="ARBA" id="ARBA00022737"/>
    </source>
</evidence>
<dbReference type="EC" id="1.1.1.205" evidence="4"/>
<evidence type="ECO:0000313" key="4">
    <source>
        <dbReference type="EMBL" id="CAA9454495.1"/>
    </source>
</evidence>
<evidence type="ECO:0000256" key="2">
    <source>
        <dbReference type="PROSITE-ProRule" id="PRU00703"/>
    </source>
</evidence>
<protein>
    <submittedName>
        <fullName evidence="4">Inosine-5'-monophosphate dehydrogenase</fullName>
        <ecNumber evidence="4">1.1.1.205</ecNumber>
    </submittedName>
</protein>
<proteinExistence type="predicted"/>
<dbReference type="AlphaFoldDB" id="A0A6J4R3D8"/>
<dbReference type="SUPFAM" id="SSF54631">
    <property type="entry name" value="CBS-domain pair"/>
    <property type="match status" value="1"/>
</dbReference>
<dbReference type="PANTHER" id="PTHR48108:SF26">
    <property type="entry name" value="CBS DOMAIN-CONTAINING PROTEIN DDB_G0289609"/>
    <property type="match status" value="1"/>
</dbReference>
<sequence>MNSEEVSRQDAGRDIKLEEIMHPAVSVTPDVSEREALGILLENRLPGVPVVDKEGLLIGFVSDGHLLASALPEYFKVMADVSFVSEAGDQWVDYLSESAGKPVGEVMSKQVSQVELGTSEVVAAHKMVHDGVSSVVVTEGGKVVGIVTRLDLYAAIIALESD</sequence>
<feature type="domain" description="CBS" evidence="3">
    <location>
        <begin position="107"/>
        <end position="162"/>
    </location>
</feature>
<dbReference type="PANTHER" id="PTHR48108">
    <property type="entry name" value="CBS DOMAIN-CONTAINING PROTEIN CBSX2, CHLOROPLASTIC"/>
    <property type="match status" value="1"/>
</dbReference>
<dbReference type="PROSITE" id="PS51371">
    <property type="entry name" value="CBS"/>
    <property type="match status" value="2"/>
</dbReference>
<keyword evidence="4" id="KW-0560">Oxidoreductase</keyword>
<dbReference type="EMBL" id="CADCVE010000044">
    <property type="protein sequence ID" value="CAA9454495.1"/>
    <property type="molecule type" value="Genomic_DNA"/>
</dbReference>
<dbReference type="GO" id="GO:0003938">
    <property type="term" value="F:IMP dehydrogenase activity"/>
    <property type="evidence" value="ECO:0007669"/>
    <property type="project" value="UniProtKB-EC"/>
</dbReference>
<reference evidence="4" key="1">
    <citation type="submission" date="2020-02" db="EMBL/GenBank/DDBJ databases">
        <authorList>
            <person name="Meier V. D."/>
        </authorList>
    </citation>
    <scope>NUCLEOTIDE SEQUENCE</scope>
    <source>
        <strain evidence="4">AVDCRST_MAG28</strain>
    </source>
</reference>
<keyword evidence="1" id="KW-0677">Repeat</keyword>
<dbReference type="InterPro" id="IPR000644">
    <property type="entry name" value="CBS_dom"/>
</dbReference>
<gene>
    <name evidence="4" type="ORF">AVDCRST_MAG28-2221</name>
</gene>
<dbReference type="Gene3D" id="3.10.580.10">
    <property type="entry name" value="CBS-domain"/>
    <property type="match status" value="1"/>
</dbReference>
<dbReference type="InterPro" id="IPR051462">
    <property type="entry name" value="CBS_domain-containing"/>
</dbReference>
<evidence type="ECO:0000259" key="3">
    <source>
        <dbReference type="PROSITE" id="PS51371"/>
    </source>
</evidence>
<name>A0A6J4R3D8_9ACTN</name>
<keyword evidence="2" id="KW-0129">CBS domain</keyword>
<dbReference type="InterPro" id="IPR046342">
    <property type="entry name" value="CBS_dom_sf"/>
</dbReference>
<dbReference type="Pfam" id="PF00571">
    <property type="entry name" value="CBS"/>
    <property type="match status" value="2"/>
</dbReference>
<organism evidence="4">
    <name type="scientific">uncultured Rubrobacteraceae bacterium</name>
    <dbReference type="NCBI Taxonomy" id="349277"/>
    <lineage>
        <taxon>Bacteria</taxon>
        <taxon>Bacillati</taxon>
        <taxon>Actinomycetota</taxon>
        <taxon>Rubrobacteria</taxon>
        <taxon>Rubrobacterales</taxon>
        <taxon>Rubrobacteraceae</taxon>
        <taxon>environmental samples</taxon>
    </lineage>
</organism>
<feature type="domain" description="CBS" evidence="3">
    <location>
        <begin position="20"/>
        <end position="77"/>
    </location>
</feature>
<dbReference type="SMART" id="SM00116">
    <property type="entry name" value="CBS"/>
    <property type="match status" value="2"/>
</dbReference>